<protein>
    <submittedName>
        <fullName evidence="4">TIL domain-containing protein</fullName>
    </submittedName>
</protein>
<evidence type="ECO:0000256" key="1">
    <source>
        <dbReference type="ARBA" id="ARBA00022900"/>
    </source>
</evidence>
<accession>A0A1I8AUU1</accession>
<evidence type="ECO:0000313" key="3">
    <source>
        <dbReference type="Proteomes" id="UP000095287"/>
    </source>
</evidence>
<evidence type="ECO:0000256" key="2">
    <source>
        <dbReference type="SAM" id="SignalP"/>
    </source>
</evidence>
<keyword evidence="1" id="KW-0646">Protease inhibitor</keyword>
<feature type="chain" id="PRO_5009315102" evidence="2">
    <location>
        <begin position="18"/>
        <end position="97"/>
    </location>
</feature>
<dbReference type="Proteomes" id="UP000095287">
    <property type="component" value="Unplaced"/>
</dbReference>
<keyword evidence="2" id="KW-0732">Signal</keyword>
<keyword evidence="3" id="KW-1185">Reference proteome</keyword>
<feature type="signal peptide" evidence="2">
    <location>
        <begin position="1"/>
        <end position="17"/>
    </location>
</feature>
<dbReference type="AlphaFoldDB" id="A0A1I8AUU1"/>
<proteinExistence type="predicted"/>
<evidence type="ECO:0000313" key="4">
    <source>
        <dbReference type="WBParaSite" id="L893_g9403.t1"/>
    </source>
</evidence>
<keyword evidence="1" id="KW-0722">Serine protease inhibitor</keyword>
<dbReference type="Gene3D" id="2.10.25.10">
    <property type="entry name" value="Laminin"/>
    <property type="match status" value="1"/>
</dbReference>
<organism evidence="3 4">
    <name type="scientific">Steinernema glaseri</name>
    <dbReference type="NCBI Taxonomy" id="37863"/>
    <lineage>
        <taxon>Eukaryota</taxon>
        <taxon>Metazoa</taxon>
        <taxon>Ecdysozoa</taxon>
        <taxon>Nematoda</taxon>
        <taxon>Chromadorea</taxon>
        <taxon>Rhabditida</taxon>
        <taxon>Tylenchina</taxon>
        <taxon>Panagrolaimomorpha</taxon>
        <taxon>Strongyloidoidea</taxon>
        <taxon>Steinernematidae</taxon>
        <taxon>Steinernema</taxon>
    </lineage>
</organism>
<sequence>MSLYFVLFLVIGSSALSVPGSPSSSESSEECPTNYISGRYTLCEAKCGESVPICVDIEIPWIREECHCRADKGFAVAGNGDCIPRRDCEKDSGPKIM</sequence>
<name>A0A1I8AUU1_9BILA</name>
<reference evidence="4" key="1">
    <citation type="submission" date="2016-11" db="UniProtKB">
        <authorList>
            <consortium name="WormBaseParasite"/>
        </authorList>
    </citation>
    <scope>IDENTIFICATION</scope>
</reference>
<dbReference type="WBParaSite" id="L893_g9403.t1">
    <property type="protein sequence ID" value="L893_g9403.t1"/>
    <property type="gene ID" value="L893_g9403"/>
</dbReference>
<dbReference type="SUPFAM" id="SSF57567">
    <property type="entry name" value="Serine protease inhibitors"/>
    <property type="match status" value="1"/>
</dbReference>
<dbReference type="InterPro" id="IPR036084">
    <property type="entry name" value="Ser_inhib-like_sf"/>
</dbReference>
<dbReference type="GO" id="GO:0004867">
    <property type="term" value="F:serine-type endopeptidase inhibitor activity"/>
    <property type="evidence" value="ECO:0007669"/>
    <property type="project" value="UniProtKB-KW"/>
</dbReference>